<keyword evidence="2" id="KW-0378">Hydrolase</keyword>
<dbReference type="InterPro" id="IPR014015">
    <property type="entry name" value="Helicase_SF3_DNA-vir"/>
</dbReference>
<dbReference type="GO" id="GO:0016787">
    <property type="term" value="F:hydrolase activity"/>
    <property type="evidence" value="ECO:0007669"/>
    <property type="project" value="UniProtKB-KW"/>
</dbReference>
<protein>
    <recommendedName>
        <fullName evidence="4">SF3 helicase domain-containing protein</fullName>
    </recommendedName>
</protein>
<keyword evidence="6" id="KW-1185">Reference proteome</keyword>
<dbReference type="InterPro" id="IPR006500">
    <property type="entry name" value="Helicase_put_C_phage/plasmid"/>
</dbReference>
<keyword evidence="3" id="KW-0067">ATP-binding</keyword>
<comment type="caution">
    <text evidence="5">The sequence shown here is derived from an EMBL/GenBank/DDBJ whole genome shotgun (WGS) entry which is preliminary data.</text>
</comment>
<dbReference type="PROSITE" id="PS51206">
    <property type="entry name" value="SF3_HELICASE_1"/>
    <property type="match status" value="1"/>
</dbReference>
<evidence type="ECO:0000256" key="3">
    <source>
        <dbReference type="ARBA" id="ARBA00022840"/>
    </source>
</evidence>
<evidence type="ECO:0000313" key="5">
    <source>
        <dbReference type="EMBL" id="EWY36760.1"/>
    </source>
</evidence>
<keyword evidence="1" id="KW-0547">Nucleotide-binding</keyword>
<dbReference type="Pfam" id="PF08706">
    <property type="entry name" value="D5_N"/>
    <property type="match status" value="1"/>
</dbReference>
<evidence type="ECO:0000259" key="4">
    <source>
        <dbReference type="PROSITE" id="PS51206"/>
    </source>
</evidence>
<sequence>MALMPPPDLRVIIGKAFDEAEPYEPDKPRGRGPGDEEFEIELAGYLKNDLGNAKRLIARFGRDLLYVAEVGWHVWVGTHWSLEDGGRRAKMLADDTAMAIFYEAEALRAAGPKGNESPEEFQARLEKHRKWGVTSGNGPKLAAMLAQAQPYVTQRMEELDAHPDLFNVRNGTLEVRMDVEGLIHFRPHDRDDLITRLADVSYDPDAVCPAWLQFIGDVQPSAAQREYLQRWHGYGLTGRTSLQKVAMYYGFGSNGKSTFLETIEKLMGNYALRLLFASLLQDDRRRGADATPDIANLPGRRLVVAAEPDTGATFSVGTIKILTERDTMQARHLNKGFFSFIPQHHLTLMFNEQPVIKATDDGTWRRIDLVPWRARYIEAREAATYPDLPIKDYELPARLLGELPGILNWLLDGLRLYLETGLEVPEDVVEATEKYRADSDPVGEFIRAALRATAVTSPPAFISGKELYIVYQRWCEESGMQPFSMTRFGKLVKTKLTSETKGTVRYLHIEVDPRWLKIWDRL</sequence>
<name>W9GS94_9PROT</name>
<dbReference type="InterPro" id="IPR036388">
    <property type="entry name" value="WH-like_DNA-bd_sf"/>
</dbReference>
<dbReference type="EMBL" id="AVFL01000036">
    <property type="protein sequence ID" value="EWY36760.1"/>
    <property type="molecule type" value="Genomic_DNA"/>
</dbReference>
<dbReference type="Gene3D" id="3.40.50.300">
    <property type="entry name" value="P-loop containing nucleotide triphosphate hydrolases"/>
    <property type="match status" value="1"/>
</dbReference>
<proteinExistence type="predicted"/>
<gene>
    <name evidence="5" type="ORF">N825_25335</name>
</gene>
<dbReference type="SMART" id="SM00885">
    <property type="entry name" value="D5_N"/>
    <property type="match status" value="1"/>
</dbReference>
<reference evidence="5 6" key="1">
    <citation type="submission" date="2013-08" db="EMBL/GenBank/DDBJ databases">
        <title>The genome sequence of Skermanella stibiiresistens.</title>
        <authorList>
            <person name="Zhu W."/>
            <person name="Wang G."/>
        </authorList>
    </citation>
    <scope>NUCLEOTIDE SEQUENCE [LARGE SCALE GENOMIC DNA]</scope>
    <source>
        <strain evidence="5 6">SB22</strain>
    </source>
</reference>
<dbReference type="STRING" id="1385369.N825_25335"/>
<dbReference type="NCBIfam" id="TIGR01613">
    <property type="entry name" value="primase_Cterm"/>
    <property type="match status" value="1"/>
</dbReference>
<dbReference type="InterPro" id="IPR027417">
    <property type="entry name" value="P-loop_NTPase"/>
</dbReference>
<dbReference type="InterPro" id="IPR014818">
    <property type="entry name" value="Phage/plasmid_primase_P4_C"/>
</dbReference>
<dbReference type="InterPro" id="IPR051620">
    <property type="entry name" value="ORF904-like_C"/>
</dbReference>
<dbReference type="AlphaFoldDB" id="W9GS94"/>
<evidence type="ECO:0000256" key="1">
    <source>
        <dbReference type="ARBA" id="ARBA00022741"/>
    </source>
</evidence>
<dbReference type="Proteomes" id="UP000019486">
    <property type="component" value="Unassembled WGS sequence"/>
</dbReference>
<evidence type="ECO:0000313" key="6">
    <source>
        <dbReference type="Proteomes" id="UP000019486"/>
    </source>
</evidence>
<evidence type="ECO:0000256" key="2">
    <source>
        <dbReference type="ARBA" id="ARBA00022801"/>
    </source>
</evidence>
<feature type="domain" description="SF3 helicase" evidence="4">
    <location>
        <begin position="223"/>
        <end position="385"/>
    </location>
</feature>
<dbReference type="PANTHER" id="PTHR35372">
    <property type="entry name" value="ATP BINDING PROTEIN-RELATED"/>
    <property type="match status" value="1"/>
</dbReference>
<dbReference type="PANTHER" id="PTHR35372:SF2">
    <property type="entry name" value="SF3 HELICASE DOMAIN-CONTAINING PROTEIN"/>
    <property type="match status" value="1"/>
</dbReference>
<dbReference type="Gene3D" id="1.10.10.10">
    <property type="entry name" value="Winged helix-like DNA-binding domain superfamily/Winged helix DNA-binding domain"/>
    <property type="match status" value="1"/>
</dbReference>
<organism evidence="5 6">
    <name type="scientific">Skermanella stibiiresistens SB22</name>
    <dbReference type="NCBI Taxonomy" id="1385369"/>
    <lineage>
        <taxon>Bacteria</taxon>
        <taxon>Pseudomonadati</taxon>
        <taxon>Pseudomonadota</taxon>
        <taxon>Alphaproteobacteria</taxon>
        <taxon>Rhodospirillales</taxon>
        <taxon>Azospirillaceae</taxon>
        <taxon>Skermanella</taxon>
    </lineage>
</organism>
<accession>W9GS94</accession>
<dbReference type="GO" id="GO:0005524">
    <property type="term" value="F:ATP binding"/>
    <property type="evidence" value="ECO:0007669"/>
    <property type="project" value="UniProtKB-KW"/>
</dbReference>